<dbReference type="Proteomes" id="UP001303473">
    <property type="component" value="Unassembled WGS sequence"/>
</dbReference>
<feature type="compositionally biased region" description="Low complexity" evidence="1">
    <location>
        <begin position="670"/>
        <end position="681"/>
    </location>
</feature>
<feature type="compositionally biased region" description="Low complexity" evidence="1">
    <location>
        <begin position="81"/>
        <end position="93"/>
    </location>
</feature>
<feature type="compositionally biased region" description="Low complexity" evidence="1">
    <location>
        <begin position="699"/>
        <end position="708"/>
    </location>
</feature>
<feature type="compositionally biased region" description="Polar residues" evidence="1">
    <location>
        <begin position="59"/>
        <end position="80"/>
    </location>
</feature>
<evidence type="ECO:0000256" key="1">
    <source>
        <dbReference type="SAM" id="MobiDB-lite"/>
    </source>
</evidence>
<feature type="compositionally biased region" description="Polar residues" evidence="1">
    <location>
        <begin position="537"/>
        <end position="547"/>
    </location>
</feature>
<feature type="compositionally biased region" description="Low complexity" evidence="1">
    <location>
        <begin position="1012"/>
        <end position="1022"/>
    </location>
</feature>
<reference evidence="3" key="1">
    <citation type="journal article" date="2023" name="Mol. Phylogenet. Evol.">
        <title>Genome-scale phylogeny and comparative genomics of the fungal order Sordariales.</title>
        <authorList>
            <person name="Hensen N."/>
            <person name="Bonometti L."/>
            <person name="Westerberg I."/>
            <person name="Brannstrom I.O."/>
            <person name="Guillou S."/>
            <person name="Cros-Aarteil S."/>
            <person name="Calhoun S."/>
            <person name="Haridas S."/>
            <person name="Kuo A."/>
            <person name="Mondo S."/>
            <person name="Pangilinan J."/>
            <person name="Riley R."/>
            <person name="LaButti K."/>
            <person name="Andreopoulos B."/>
            <person name="Lipzen A."/>
            <person name="Chen C."/>
            <person name="Yan M."/>
            <person name="Daum C."/>
            <person name="Ng V."/>
            <person name="Clum A."/>
            <person name="Steindorff A."/>
            <person name="Ohm R.A."/>
            <person name="Martin F."/>
            <person name="Silar P."/>
            <person name="Natvig D.O."/>
            <person name="Lalanne C."/>
            <person name="Gautier V."/>
            <person name="Ament-Velasquez S.L."/>
            <person name="Kruys A."/>
            <person name="Hutchinson M.I."/>
            <person name="Powell A.J."/>
            <person name="Barry K."/>
            <person name="Miller A.N."/>
            <person name="Grigoriev I.V."/>
            <person name="Debuchy R."/>
            <person name="Gladieux P."/>
            <person name="Hiltunen Thoren M."/>
            <person name="Johannesson H."/>
        </authorList>
    </citation>
    <scope>NUCLEOTIDE SEQUENCE [LARGE SCALE GENOMIC DNA]</scope>
    <source>
        <strain evidence="3">CBS 340.73</strain>
    </source>
</reference>
<feature type="compositionally biased region" description="Low complexity" evidence="1">
    <location>
        <begin position="346"/>
        <end position="355"/>
    </location>
</feature>
<feature type="region of interest" description="Disordered" evidence="1">
    <location>
        <begin position="1330"/>
        <end position="1356"/>
    </location>
</feature>
<feature type="region of interest" description="Disordered" evidence="1">
    <location>
        <begin position="1472"/>
        <end position="1514"/>
    </location>
</feature>
<feature type="compositionally biased region" description="Basic and acidic residues" evidence="1">
    <location>
        <begin position="357"/>
        <end position="366"/>
    </location>
</feature>
<feature type="region of interest" description="Disordered" evidence="1">
    <location>
        <begin position="1"/>
        <end position="457"/>
    </location>
</feature>
<protein>
    <recommendedName>
        <fullName evidence="4">Methyltransferase type 11 domain-containing protein</fullName>
    </recommendedName>
</protein>
<dbReference type="InterPro" id="IPR029063">
    <property type="entry name" value="SAM-dependent_MTases_sf"/>
</dbReference>
<feature type="compositionally biased region" description="Low complexity" evidence="1">
    <location>
        <begin position="493"/>
        <end position="504"/>
    </location>
</feature>
<dbReference type="EMBL" id="MU853809">
    <property type="protein sequence ID" value="KAK3939578.1"/>
    <property type="molecule type" value="Genomic_DNA"/>
</dbReference>
<feature type="compositionally biased region" description="Acidic residues" evidence="1">
    <location>
        <begin position="856"/>
        <end position="867"/>
    </location>
</feature>
<feature type="compositionally biased region" description="Low complexity" evidence="1">
    <location>
        <begin position="901"/>
        <end position="914"/>
    </location>
</feature>
<dbReference type="Gene3D" id="3.40.50.150">
    <property type="entry name" value="Vaccinia Virus protein VP39"/>
    <property type="match status" value="1"/>
</dbReference>
<feature type="compositionally biased region" description="Low complexity" evidence="1">
    <location>
        <begin position="248"/>
        <end position="262"/>
    </location>
</feature>
<feature type="compositionally biased region" description="Polar residues" evidence="1">
    <location>
        <begin position="99"/>
        <end position="111"/>
    </location>
</feature>
<name>A0AAN6N8A9_9PEZI</name>
<feature type="compositionally biased region" description="Low complexity" evidence="1">
    <location>
        <begin position="1"/>
        <end position="20"/>
    </location>
</feature>
<feature type="region of interest" description="Disordered" evidence="1">
    <location>
        <begin position="482"/>
        <end position="619"/>
    </location>
</feature>
<feature type="region of interest" description="Disordered" evidence="1">
    <location>
        <begin position="773"/>
        <end position="831"/>
    </location>
</feature>
<gene>
    <name evidence="2" type="ORF">QBC46DRAFT_263028</name>
</gene>
<feature type="compositionally biased region" description="Basic residues" evidence="1">
    <location>
        <begin position="801"/>
        <end position="810"/>
    </location>
</feature>
<comment type="caution">
    <text evidence="2">The sequence shown here is derived from an EMBL/GenBank/DDBJ whole genome shotgun (WGS) entry which is preliminary data.</text>
</comment>
<proteinExistence type="predicted"/>
<evidence type="ECO:0000313" key="2">
    <source>
        <dbReference type="EMBL" id="KAK3939578.1"/>
    </source>
</evidence>
<accession>A0AAN6N8A9</accession>
<feature type="compositionally biased region" description="Basic and acidic residues" evidence="1">
    <location>
        <begin position="210"/>
        <end position="226"/>
    </location>
</feature>
<feature type="compositionally biased region" description="Polar residues" evidence="1">
    <location>
        <begin position="276"/>
        <end position="288"/>
    </location>
</feature>
<evidence type="ECO:0008006" key="4">
    <source>
        <dbReference type="Google" id="ProtNLM"/>
    </source>
</evidence>
<feature type="compositionally biased region" description="Low complexity" evidence="1">
    <location>
        <begin position="924"/>
        <end position="934"/>
    </location>
</feature>
<sequence length="1600" mass="170881">MAALRSRSGSSGRSGDTGSRNTATYTEPSREEASSGQSLRTRRGVEVNRQPARTIPQPKMSSSRLPQNTAQRRPSYGQTDQQSPQQSNNLSQPWGFLGSGSSARTAPNAQISSSALPSSRLPAAAGPSKPRNVLRRKNSGLGQEPLTSNRNDSRQGSASSSSHHRSQSSIDAVASFDFDRELTASPADHRAGQQAEVSNRTTGHAVRIYPELDRYRDVKAPARDESPGFETPYRIATYDLPPPTPLFSGTSSQISGFSGSPSTRWSGSPGPGPYSRDTTPTSISSQSPGLVAPMRIPAAPGARIRQAADPTQTRPPVTRRRAGSIPNEGPSISAADSHGLAAVRESLTSSSSNSTVRDTDRKESKDGKKKKKGLSPLPPSPPPRKSSSKKLNSRIRDEDESPSKPAREPAQPLMTSPPAAKATSYSRPQPVPTGLPVASPKATPPTRPSRDGIPDLQSQLGLSFPVIHSNLSATSLSERRQSNLLAPAPVGHRSNLSSSSLRPPVGREATPAPRSATLPVSEGMSTSSKPETKRTARTPSPSVSTFKTRFPIFGRRTKPTVPEATQPEKSEKPPVRKGPAAGTGHEGYGRLGAVRRRSGGGAPSTGRGIPGTMSSQESLGNTVTDTFLAERMAPVVIAGGEIVENRNTSAELSRTESNQSFSYGRRPSIESKSSSQLSLASRETPRHTLWPSPFPRDPSQAPSIASSRRPSDSSDSEALAMRSTLALRRSMQRLKTGEKDPPRIPKPIVTRPQVISPTSITSLDASTVMSDDSMFDPPHTMDSFRAGKEAESAPSLTAPKKLMKRARSPRKWNIFGRSQSQPAAVDKKADTERAVVAAVKVVEKKPVAFYTMMDSSEQEDGDTPDLDEVLREAKGLTDPQPQPQPEPEPEPEPEPRPQPQPQAESSIRPRRPSTAPAPVPVPVPASAVEQAPASTLAAVRQATGRPSRLPQVGRIPKVVSARAEQISPKSFSRPFHRISMHLPPPAVDAQDTDFVAKGPSPPKPSTPELTQDESTTTSGTTYVSASRYSLSRDDFLLDPTRPGGQEFLSFSPRKNSACTITTTTTTSSSSGLLTFADATAVIPDANTPLAEDEVWDEYDDLLGDETLKVPPSEGSSQEKPFDLERYTSPAARQIEPPLESPTITTHPPVKSLSEMLQVLKPNPASSLYSQDMTEQIKNAASDLSAEPGPDMGTMAVSDLSSSAAASRSSSAASATGSSRNRAGGVLRHSNASVSSSSQHTSSSSSSEDSNSSPLSQVNLRVASMTVSKWLTFGHVLFSPVRDGLIDMVGSLKRHSILVIDGLGNDDWSFYAAETYPAATFFNLSPRAPLPTTTSDHQQNSSAFPLSPPNHHQIQYPSRSEKFPFGPGSFTCVVFRFPVAGPEAQYRNIISEARRVLKPGGFIELAILDVDLNNMGNRGRRAVRRLKERIHARAPDTSLGSTSDLILRLLGRRGFTDIKTCRVGVPVASAIAHGGGGGGSGSNESGTGTGANVTRSSTTTEGGSGSGRKKDDRSLAEMINDESSVADESITKMVAKVGRWWYSRCYESGTAGPTLMNGQKGSSVWNDKALLAECQEWGTSLKLMVCHARVPEDRRARVASI</sequence>
<feature type="compositionally biased region" description="Basic and acidic residues" evidence="1">
    <location>
        <begin position="177"/>
        <end position="191"/>
    </location>
</feature>
<dbReference type="SUPFAM" id="SSF53335">
    <property type="entry name" value="S-adenosyl-L-methionine-dependent methyltransferases"/>
    <property type="match status" value="1"/>
</dbReference>
<feature type="region of interest" description="Disordered" evidence="1">
    <location>
        <begin position="1207"/>
        <end position="1253"/>
    </location>
</feature>
<keyword evidence="3" id="KW-1185">Reference proteome</keyword>
<feature type="compositionally biased region" description="Basic and acidic residues" evidence="1">
    <location>
        <begin position="394"/>
        <end position="407"/>
    </location>
</feature>
<feature type="region of interest" description="Disordered" evidence="1">
    <location>
        <begin position="648"/>
        <end position="719"/>
    </location>
</feature>
<organism evidence="2 3">
    <name type="scientific">Diplogelasinospora grovesii</name>
    <dbReference type="NCBI Taxonomy" id="303347"/>
    <lineage>
        <taxon>Eukaryota</taxon>
        <taxon>Fungi</taxon>
        <taxon>Dikarya</taxon>
        <taxon>Ascomycota</taxon>
        <taxon>Pezizomycotina</taxon>
        <taxon>Sordariomycetes</taxon>
        <taxon>Sordariomycetidae</taxon>
        <taxon>Sordariales</taxon>
        <taxon>Diplogelasinosporaceae</taxon>
        <taxon>Diplogelasinospora</taxon>
    </lineage>
</organism>
<feature type="compositionally biased region" description="Polar residues" evidence="1">
    <location>
        <begin position="648"/>
        <end position="662"/>
    </location>
</feature>
<feature type="compositionally biased region" description="Low complexity" evidence="1">
    <location>
        <begin position="112"/>
        <end position="128"/>
    </location>
</feature>
<feature type="region of interest" description="Disordered" evidence="1">
    <location>
        <begin position="852"/>
        <end position="1022"/>
    </location>
</feature>
<evidence type="ECO:0000313" key="3">
    <source>
        <dbReference type="Proteomes" id="UP001303473"/>
    </source>
</evidence>